<dbReference type="InterPro" id="IPR052169">
    <property type="entry name" value="CW_Biosynth-Accessory"/>
</dbReference>
<protein>
    <recommendedName>
        <fullName evidence="2">Capsule synthesis protein CapA domain-containing protein</fullName>
    </recommendedName>
</protein>
<dbReference type="Pfam" id="PF09587">
    <property type="entry name" value="PGA_cap"/>
    <property type="match status" value="1"/>
</dbReference>
<organism evidence="3 4">
    <name type="scientific">Bathycoccus prasinos</name>
    <dbReference type="NCBI Taxonomy" id="41875"/>
    <lineage>
        <taxon>Eukaryota</taxon>
        <taxon>Viridiplantae</taxon>
        <taxon>Chlorophyta</taxon>
        <taxon>Mamiellophyceae</taxon>
        <taxon>Mamiellales</taxon>
        <taxon>Bathycoccaceae</taxon>
        <taxon>Bathycoccus</taxon>
    </lineage>
</organism>
<dbReference type="eggNOG" id="ENOG502S32D">
    <property type="taxonomic scope" value="Eukaryota"/>
</dbReference>
<dbReference type="STRING" id="41875.K8F6R3"/>
<dbReference type="InterPro" id="IPR029052">
    <property type="entry name" value="Metallo-depent_PP-like"/>
</dbReference>
<dbReference type="SMART" id="SM00854">
    <property type="entry name" value="PGA_cap"/>
    <property type="match status" value="1"/>
</dbReference>
<dbReference type="SUPFAM" id="SSF56300">
    <property type="entry name" value="Metallo-dependent phosphatases"/>
    <property type="match status" value="1"/>
</dbReference>
<dbReference type="InterPro" id="IPR019079">
    <property type="entry name" value="Capsule_synth_CapA"/>
</dbReference>
<comment type="similarity">
    <text evidence="1">Belongs to the CapA family.</text>
</comment>
<dbReference type="GeneID" id="19011090"/>
<dbReference type="CDD" id="cd07381">
    <property type="entry name" value="MPP_CapA"/>
    <property type="match status" value="1"/>
</dbReference>
<accession>K8F6R3</accession>
<dbReference type="AlphaFoldDB" id="K8F6R3"/>
<dbReference type="EMBL" id="FO082262">
    <property type="protein sequence ID" value="CCO20520.1"/>
    <property type="molecule type" value="Genomic_DNA"/>
</dbReference>
<sequence>MSSFPSSFSSSSSSSSQIRLFLAGDFMPGRGVDAVMPSPCAREIREGFCKDAFDYARLAEQKQKRRFADTKKKVSARDVLGEVAKVIERFEPHARMLNLETSVTKKSSFYPHKGINYRASEENMFALLDVLKPDIVSLANNHAMDFSREGMEDTLKFFDSIEGSSDNASLGLRVKRIGAGWNIADAMKPAVLENVYPYGFAPARNDKRGVDVAAFGLCFEDSGVPREWQSTERSMGVFLATEDDKVPERLLSAIAKMKKESSNNAIVVVSVHFGSNWGFEVPRAHVTAAKALVDAGADIVHGHSSHHAKTAMLYKKKLILFGCGEFFNDYEGIRPHPGFPETSYLGHLRLLYFVDVDAKTHNFSKLEIVLMRQKMFALTTLENPREEAEQFLATLRQQYAAFGHLKLQLKGDGTTLIAWPDDAVRLRRRSDDDEL</sequence>
<evidence type="ECO:0000313" key="4">
    <source>
        <dbReference type="Proteomes" id="UP000198341"/>
    </source>
</evidence>
<dbReference type="OrthoDB" id="189619at2759"/>
<dbReference type="PANTHER" id="PTHR33393:SF11">
    <property type="entry name" value="POLYGLUTAMINE SYNTHESIS ACCESSORY PROTEIN RV0574C-RELATED"/>
    <property type="match status" value="1"/>
</dbReference>
<dbReference type="Gene3D" id="3.60.21.10">
    <property type="match status" value="1"/>
</dbReference>
<dbReference type="KEGG" id="bpg:Bathy17g01790"/>
<dbReference type="RefSeq" id="XP_007508416.1">
    <property type="nucleotide sequence ID" value="XM_007508354.1"/>
</dbReference>
<feature type="domain" description="Capsule synthesis protein CapA" evidence="2">
    <location>
        <begin position="19"/>
        <end position="330"/>
    </location>
</feature>
<proteinExistence type="inferred from homology"/>
<reference evidence="3 4" key="1">
    <citation type="submission" date="2011-10" db="EMBL/GenBank/DDBJ databases">
        <authorList>
            <person name="Genoscope - CEA"/>
        </authorList>
    </citation>
    <scope>NUCLEOTIDE SEQUENCE [LARGE SCALE GENOMIC DNA]</scope>
    <source>
        <strain evidence="3 4">RCC 1105</strain>
    </source>
</reference>
<dbReference type="PANTHER" id="PTHR33393">
    <property type="entry name" value="POLYGLUTAMINE SYNTHESIS ACCESSORY PROTEIN RV0574C-RELATED"/>
    <property type="match status" value="1"/>
</dbReference>
<keyword evidence="4" id="KW-1185">Reference proteome</keyword>
<gene>
    <name evidence="3" type="ordered locus">Bathy17g01790</name>
</gene>
<name>K8F6R3_9CHLO</name>
<evidence type="ECO:0000259" key="2">
    <source>
        <dbReference type="SMART" id="SM00854"/>
    </source>
</evidence>
<dbReference type="Proteomes" id="UP000198341">
    <property type="component" value="Chromosome 17"/>
</dbReference>
<evidence type="ECO:0000256" key="1">
    <source>
        <dbReference type="ARBA" id="ARBA00005662"/>
    </source>
</evidence>
<evidence type="ECO:0000313" key="3">
    <source>
        <dbReference type="EMBL" id="CCO20520.1"/>
    </source>
</evidence>